<name>A0A194XMC9_MOLSC</name>
<dbReference type="AlphaFoldDB" id="A0A194XMC9"/>
<dbReference type="GO" id="GO:0005811">
    <property type="term" value="C:lipid droplet"/>
    <property type="evidence" value="ECO:0007669"/>
    <property type="project" value="TreeGrafter"/>
</dbReference>
<protein>
    <recommendedName>
        <fullName evidence="2">Saccharopine dehydrogenase NADP binding domain-containing protein</fullName>
    </recommendedName>
</protein>
<evidence type="ECO:0000313" key="4">
    <source>
        <dbReference type="Proteomes" id="UP000070700"/>
    </source>
</evidence>
<dbReference type="PANTHER" id="PTHR12286:SF5">
    <property type="entry name" value="SACCHAROPINE DEHYDROGENASE-LIKE OXIDOREDUCTASE"/>
    <property type="match status" value="1"/>
</dbReference>
<gene>
    <name evidence="3" type="ORF">LY89DRAFT_681909</name>
</gene>
<sequence>MTDREYDIVLVGATGYTGSLTAEHIAQHLPTNLKWAVAGRSQEKLGVLTTRLRGLAIDRLQPTIEIVNIEDKSQLETLVRKAKVCISVVSYDSVGAEVIEACIQSRTDYIDTAGSIPCLRKWINEYHDAAQSAGVVLIHSCGTFSAPQDLLTWTSVRELDKNSSLKTKELILSLLSMPSDPSGGTVESIEARESLGAKVLQESEQPWYLSPIKGLELSKSTNFFGMRHDPFLGELSASSMSAAQNRAVIHRTWGLLDGGKDYGPNFQYHEYKKAKSTVAGILQILNSKAIALLLAIAPFRAMAKIILPAPGQGPDLQKERNYRVEMELVAVADTDDDRTAPRVHSRFAYPGGPYHATGAFLAQGAASLLYARELEGGAVGGCLTPAFMGADLIERIQGVGGKLYTMML</sequence>
<evidence type="ECO:0000313" key="3">
    <source>
        <dbReference type="EMBL" id="KUJ21405.1"/>
    </source>
</evidence>
<dbReference type="GO" id="GO:0009247">
    <property type="term" value="P:glycolipid biosynthetic process"/>
    <property type="evidence" value="ECO:0007669"/>
    <property type="project" value="TreeGrafter"/>
</dbReference>
<dbReference type="PANTHER" id="PTHR12286">
    <property type="entry name" value="SACCHAROPINE DEHYDROGENASE-LIKE OXIDOREDUCTASE"/>
    <property type="match status" value="1"/>
</dbReference>
<dbReference type="Gene3D" id="3.40.50.720">
    <property type="entry name" value="NAD(P)-binding Rossmann-like Domain"/>
    <property type="match status" value="1"/>
</dbReference>
<reference evidence="3 4" key="1">
    <citation type="submission" date="2015-10" db="EMBL/GenBank/DDBJ databases">
        <title>Full genome of DAOMC 229536 Phialocephala scopiformis, a fungal endophyte of spruce producing the potent anti-insectan compound rugulosin.</title>
        <authorList>
            <consortium name="DOE Joint Genome Institute"/>
            <person name="Walker A.K."/>
            <person name="Frasz S.L."/>
            <person name="Seifert K.A."/>
            <person name="Miller J.D."/>
            <person name="Mondo S.J."/>
            <person name="Labutti K."/>
            <person name="Lipzen A."/>
            <person name="Dockter R."/>
            <person name="Kennedy M."/>
            <person name="Grigoriev I.V."/>
            <person name="Spatafora J.W."/>
        </authorList>
    </citation>
    <scope>NUCLEOTIDE SEQUENCE [LARGE SCALE GENOMIC DNA]</scope>
    <source>
        <strain evidence="3 4">CBS 120377</strain>
    </source>
</reference>
<evidence type="ECO:0000259" key="2">
    <source>
        <dbReference type="Pfam" id="PF03435"/>
    </source>
</evidence>
<dbReference type="GeneID" id="28824127"/>
<feature type="domain" description="Saccharopine dehydrogenase NADP binding" evidence="2">
    <location>
        <begin position="8"/>
        <end position="138"/>
    </location>
</feature>
<accession>A0A194XMC9</accession>
<dbReference type="InParanoid" id="A0A194XMC9"/>
<dbReference type="KEGG" id="psco:LY89DRAFT_681909"/>
<dbReference type="Proteomes" id="UP000070700">
    <property type="component" value="Unassembled WGS sequence"/>
</dbReference>
<keyword evidence="4" id="KW-1185">Reference proteome</keyword>
<dbReference type="GO" id="GO:0005886">
    <property type="term" value="C:plasma membrane"/>
    <property type="evidence" value="ECO:0007669"/>
    <property type="project" value="TreeGrafter"/>
</dbReference>
<evidence type="ECO:0000256" key="1">
    <source>
        <dbReference type="ARBA" id="ARBA00038048"/>
    </source>
</evidence>
<dbReference type="SUPFAM" id="SSF51735">
    <property type="entry name" value="NAD(P)-binding Rossmann-fold domains"/>
    <property type="match status" value="1"/>
</dbReference>
<dbReference type="RefSeq" id="XP_018075760.1">
    <property type="nucleotide sequence ID" value="XM_018214401.1"/>
</dbReference>
<dbReference type="InterPro" id="IPR051276">
    <property type="entry name" value="Saccharopine_DH-like_oxidrdct"/>
</dbReference>
<dbReference type="EMBL" id="KQ947408">
    <property type="protein sequence ID" value="KUJ21405.1"/>
    <property type="molecule type" value="Genomic_DNA"/>
</dbReference>
<dbReference type="InterPro" id="IPR036291">
    <property type="entry name" value="NAD(P)-bd_dom_sf"/>
</dbReference>
<dbReference type="GO" id="GO:0005739">
    <property type="term" value="C:mitochondrion"/>
    <property type="evidence" value="ECO:0007669"/>
    <property type="project" value="TreeGrafter"/>
</dbReference>
<dbReference type="InterPro" id="IPR005097">
    <property type="entry name" value="Sacchrp_dh_NADP-bd"/>
</dbReference>
<organism evidence="3 4">
    <name type="scientific">Mollisia scopiformis</name>
    <name type="common">Conifer needle endophyte fungus</name>
    <name type="synonym">Phialocephala scopiformis</name>
    <dbReference type="NCBI Taxonomy" id="149040"/>
    <lineage>
        <taxon>Eukaryota</taxon>
        <taxon>Fungi</taxon>
        <taxon>Dikarya</taxon>
        <taxon>Ascomycota</taxon>
        <taxon>Pezizomycotina</taxon>
        <taxon>Leotiomycetes</taxon>
        <taxon>Helotiales</taxon>
        <taxon>Mollisiaceae</taxon>
        <taxon>Mollisia</taxon>
    </lineage>
</organism>
<dbReference type="Pfam" id="PF03435">
    <property type="entry name" value="Sacchrp_dh_NADP"/>
    <property type="match status" value="1"/>
</dbReference>
<proteinExistence type="inferred from homology"/>
<comment type="similarity">
    <text evidence="1">Belongs to the saccharopine dehydrogenase family.</text>
</comment>
<dbReference type="OrthoDB" id="10268090at2759"/>